<dbReference type="GO" id="GO:0032259">
    <property type="term" value="P:methylation"/>
    <property type="evidence" value="ECO:0007669"/>
    <property type="project" value="UniProtKB-KW"/>
</dbReference>
<dbReference type="InterPro" id="IPR029063">
    <property type="entry name" value="SAM-dependent_MTases_sf"/>
</dbReference>
<dbReference type="InterPro" id="IPR052514">
    <property type="entry name" value="SAM-dependent_MTase"/>
</dbReference>
<gene>
    <name evidence="2" type="ORF">BCR33DRAFT_733995</name>
</gene>
<evidence type="ECO:0000259" key="1">
    <source>
        <dbReference type="Pfam" id="PF05050"/>
    </source>
</evidence>
<dbReference type="PANTHER" id="PTHR34203">
    <property type="entry name" value="METHYLTRANSFERASE, FKBM FAMILY PROTEIN"/>
    <property type="match status" value="1"/>
</dbReference>
<dbReference type="AlphaFoldDB" id="A0A1Y2CUR2"/>
<protein>
    <submittedName>
        <fullName evidence="2">Methyltransferase FkbM</fullName>
    </submittedName>
</protein>
<comment type="caution">
    <text evidence="2">The sequence shown here is derived from an EMBL/GenBank/DDBJ whole genome shotgun (WGS) entry which is preliminary data.</text>
</comment>
<feature type="domain" description="Methyltransferase FkbM" evidence="1">
    <location>
        <begin position="17"/>
        <end position="181"/>
    </location>
</feature>
<proteinExistence type="predicted"/>
<organism evidence="2 3">
    <name type="scientific">Rhizoclosmatium globosum</name>
    <dbReference type="NCBI Taxonomy" id="329046"/>
    <lineage>
        <taxon>Eukaryota</taxon>
        <taxon>Fungi</taxon>
        <taxon>Fungi incertae sedis</taxon>
        <taxon>Chytridiomycota</taxon>
        <taxon>Chytridiomycota incertae sedis</taxon>
        <taxon>Chytridiomycetes</taxon>
        <taxon>Chytridiales</taxon>
        <taxon>Chytriomycetaceae</taxon>
        <taxon>Rhizoclosmatium</taxon>
    </lineage>
</organism>
<sequence length="212" mass="23892">MLKLLQENGDPDAIMLDIGANIGLHSLFIANAGYKVHSFEPMTANYNLLRCSAISNDVLKKNLVLNNFGLGNVVSTSCISAEAGNYGSARIQNATTAVCPPENTVRVRRLDEYLNKHKIKPFLIKIDVEGFEFKALSPAKEYFRKHPPAHIFSEFYTAHFVATGTDPKEYLQFFYDLGYKISFYNSFDVQKGDAAYTQLLNGNFYDLHMTRI</sequence>
<evidence type="ECO:0000313" key="2">
    <source>
        <dbReference type="EMBL" id="ORY50781.1"/>
    </source>
</evidence>
<dbReference type="Gene3D" id="3.40.50.150">
    <property type="entry name" value="Vaccinia Virus protein VP39"/>
    <property type="match status" value="1"/>
</dbReference>
<keyword evidence="2" id="KW-0808">Transferase</keyword>
<keyword evidence="3" id="KW-1185">Reference proteome</keyword>
<accession>A0A1Y2CUR2</accession>
<name>A0A1Y2CUR2_9FUNG</name>
<reference evidence="2 3" key="1">
    <citation type="submission" date="2016-07" db="EMBL/GenBank/DDBJ databases">
        <title>Pervasive Adenine N6-methylation of Active Genes in Fungi.</title>
        <authorList>
            <consortium name="DOE Joint Genome Institute"/>
            <person name="Mondo S.J."/>
            <person name="Dannebaum R.O."/>
            <person name="Kuo R.C."/>
            <person name="Labutti K."/>
            <person name="Haridas S."/>
            <person name="Kuo A."/>
            <person name="Salamov A."/>
            <person name="Ahrendt S.R."/>
            <person name="Lipzen A."/>
            <person name="Sullivan W."/>
            <person name="Andreopoulos W.B."/>
            <person name="Clum A."/>
            <person name="Lindquist E."/>
            <person name="Daum C."/>
            <person name="Ramamoorthy G.K."/>
            <person name="Gryganskyi A."/>
            <person name="Culley D."/>
            <person name="Magnuson J.K."/>
            <person name="James T.Y."/>
            <person name="O'Malley M.A."/>
            <person name="Stajich J.E."/>
            <person name="Spatafora J.W."/>
            <person name="Visel A."/>
            <person name="Grigoriev I.V."/>
        </authorList>
    </citation>
    <scope>NUCLEOTIDE SEQUENCE [LARGE SCALE GENOMIC DNA]</scope>
    <source>
        <strain evidence="2 3">JEL800</strain>
    </source>
</reference>
<dbReference type="InterPro" id="IPR006342">
    <property type="entry name" value="FkbM_mtfrase"/>
</dbReference>
<keyword evidence="2" id="KW-0489">Methyltransferase</keyword>
<dbReference type="GO" id="GO:0008168">
    <property type="term" value="F:methyltransferase activity"/>
    <property type="evidence" value="ECO:0007669"/>
    <property type="project" value="UniProtKB-KW"/>
</dbReference>
<dbReference type="EMBL" id="MCGO01000006">
    <property type="protein sequence ID" value="ORY50781.1"/>
    <property type="molecule type" value="Genomic_DNA"/>
</dbReference>
<dbReference type="PANTHER" id="PTHR34203:SF15">
    <property type="entry name" value="SLL1173 PROTEIN"/>
    <property type="match status" value="1"/>
</dbReference>
<dbReference type="NCBIfam" id="TIGR01444">
    <property type="entry name" value="fkbM_fam"/>
    <property type="match status" value="1"/>
</dbReference>
<dbReference type="Proteomes" id="UP000193642">
    <property type="component" value="Unassembled WGS sequence"/>
</dbReference>
<dbReference type="Pfam" id="PF05050">
    <property type="entry name" value="Methyltransf_21"/>
    <property type="match status" value="1"/>
</dbReference>
<dbReference type="SUPFAM" id="SSF53335">
    <property type="entry name" value="S-adenosyl-L-methionine-dependent methyltransferases"/>
    <property type="match status" value="1"/>
</dbReference>
<dbReference type="OrthoDB" id="2128152at2759"/>
<evidence type="ECO:0000313" key="3">
    <source>
        <dbReference type="Proteomes" id="UP000193642"/>
    </source>
</evidence>